<comment type="caution">
    <text evidence="11">The sequence shown here is derived from an EMBL/GenBank/DDBJ whole genome shotgun (WGS) entry which is preliminary data.</text>
</comment>
<keyword evidence="6 7" id="KW-0472">Membrane</keyword>
<dbReference type="Pfam" id="PF21082">
    <property type="entry name" value="MS_channel_3rd"/>
    <property type="match status" value="1"/>
</dbReference>
<dbReference type="AlphaFoldDB" id="A0A841E0L0"/>
<keyword evidence="3" id="KW-1003">Cell membrane</keyword>
<dbReference type="InterPro" id="IPR045276">
    <property type="entry name" value="YbiO_bact"/>
</dbReference>
<evidence type="ECO:0000256" key="1">
    <source>
        <dbReference type="ARBA" id="ARBA00004651"/>
    </source>
</evidence>
<dbReference type="Gene3D" id="3.30.70.100">
    <property type="match status" value="1"/>
</dbReference>
<evidence type="ECO:0000313" key="12">
    <source>
        <dbReference type="Proteomes" id="UP000578077"/>
    </source>
</evidence>
<evidence type="ECO:0000259" key="9">
    <source>
        <dbReference type="Pfam" id="PF21082"/>
    </source>
</evidence>
<dbReference type="InterPro" id="IPR006685">
    <property type="entry name" value="MscS_channel_2nd"/>
</dbReference>
<dbReference type="FunFam" id="1.10.287.1260:FF:000005">
    <property type="entry name" value="Mechanosensitive ion channel family protein"/>
    <property type="match status" value="1"/>
</dbReference>
<evidence type="ECO:0000256" key="2">
    <source>
        <dbReference type="ARBA" id="ARBA00008017"/>
    </source>
</evidence>
<dbReference type="PANTHER" id="PTHR30460:SF0">
    <property type="entry name" value="MODERATE CONDUCTANCE MECHANOSENSITIVE CHANNEL YBIO"/>
    <property type="match status" value="1"/>
</dbReference>
<evidence type="ECO:0000259" key="8">
    <source>
        <dbReference type="Pfam" id="PF00924"/>
    </source>
</evidence>
<dbReference type="Gene3D" id="2.30.30.60">
    <property type="match status" value="1"/>
</dbReference>
<dbReference type="Proteomes" id="UP000578077">
    <property type="component" value="Unassembled WGS sequence"/>
</dbReference>
<dbReference type="EMBL" id="JACHLY010000001">
    <property type="protein sequence ID" value="MBB5997287.1"/>
    <property type="molecule type" value="Genomic_DNA"/>
</dbReference>
<accession>A0A841E0L0</accession>
<keyword evidence="12" id="KW-1185">Reference proteome</keyword>
<gene>
    <name evidence="11" type="ORF">HNR25_001038</name>
</gene>
<evidence type="ECO:0000259" key="10">
    <source>
        <dbReference type="Pfam" id="PF21088"/>
    </source>
</evidence>
<feature type="transmembrane region" description="Helical" evidence="7">
    <location>
        <begin position="138"/>
        <end position="160"/>
    </location>
</feature>
<dbReference type="PANTHER" id="PTHR30460">
    <property type="entry name" value="MODERATE CONDUCTANCE MECHANOSENSITIVE CHANNEL YBIO"/>
    <property type="match status" value="1"/>
</dbReference>
<reference evidence="11 12" key="1">
    <citation type="submission" date="2020-08" db="EMBL/GenBank/DDBJ databases">
        <title>Sequencing the genomes of 1000 actinobacteria strains.</title>
        <authorList>
            <person name="Klenk H.-P."/>
        </authorList>
    </citation>
    <scope>NUCLEOTIDE SEQUENCE [LARGE SCALE GENOMIC DNA]</scope>
    <source>
        <strain evidence="11 12">DSM 44593</strain>
    </source>
</reference>
<protein>
    <submittedName>
        <fullName evidence="11">Small conductance mechanosensitive channel</fullName>
    </submittedName>
</protein>
<feature type="domain" description="Mechanosensitive ion channel transmembrane helices 2/3" evidence="10">
    <location>
        <begin position="118"/>
        <end position="157"/>
    </location>
</feature>
<keyword evidence="4 7" id="KW-0812">Transmembrane</keyword>
<evidence type="ECO:0000256" key="3">
    <source>
        <dbReference type="ARBA" id="ARBA00022475"/>
    </source>
</evidence>
<dbReference type="SUPFAM" id="SSF50182">
    <property type="entry name" value="Sm-like ribonucleoproteins"/>
    <property type="match status" value="1"/>
</dbReference>
<dbReference type="InterPro" id="IPR011014">
    <property type="entry name" value="MscS_channel_TM-2"/>
</dbReference>
<feature type="transmembrane region" description="Helical" evidence="7">
    <location>
        <begin position="42"/>
        <end position="64"/>
    </location>
</feature>
<dbReference type="InterPro" id="IPR010920">
    <property type="entry name" value="LSM_dom_sf"/>
</dbReference>
<dbReference type="FunFam" id="2.30.30.60:FF:000001">
    <property type="entry name" value="MscS Mechanosensitive ion channel"/>
    <property type="match status" value="1"/>
</dbReference>
<keyword evidence="5 7" id="KW-1133">Transmembrane helix</keyword>
<evidence type="ECO:0000313" key="11">
    <source>
        <dbReference type="EMBL" id="MBB5997287.1"/>
    </source>
</evidence>
<sequence>MAGEHTGNAGAALLADGPPALVAQALEGAGPVVSWFAENSGAFISGAIKIALILIIALVLRAIAGRLVSQAVKRMAASHQRIGNGKLANGVLAKGEGHKNERQEQRTETISSVLRSVASVVIVGIAVVMILGELGINLGPILMSAGVLGLAIGFGAQSLVQDFLSGVFMLIEDQYGVGDVVDVGDAVGTVEEVTLRVTKIRDLSGGLWYVRNGEIVRVCNMNQGWARAVVEIPLDARVDVANATEVVESSLDTFAELPEPAQQLLERPTAEGVVGISNGAVVFRIMAKTKPGEQWSLDRRLRGHLKRDFDRAGIRLAYPMPMSTAESS</sequence>
<dbReference type="SUPFAM" id="SSF82861">
    <property type="entry name" value="Mechanosensitive channel protein MscS (YggB), transmembrane region"/>
    <property type="match status" value="1"/>
</dbReference>
<evidence type="ECO:0000256" key="4">
    <source>
        <dbReference type="ARBA" id="ARBA00022692"/>
    </source>
</evidence>
<dbReference type="InterPro" id="IPR023408">
    <property type="entry name" value="MscS_beta-dom_sf"/>
</dbReference>
<dbReference type="Pfam" id="PF21088">
    <property type="entry name" value="MS_channel_1st"/>
    <property type="match status" value="1"/>
</dbReference>
<dbReference type="GO" id="GO:0005886">
    <property type="term" value="C:plasma membrane"/>
    <property type="evidence" value="ECO:0007669"/>
    <property type="project" value="UniProtKB-SubCell"/>
</dbReference>
<proteinExistence type="inferred from homology"/>
<feature type="domain" description="Mechanosensitive ion channel MscS" evidence="8">
    <location>
        <begin position="159"/>
        <end position="222"/>
    </location>
</feature>
<name>A0A841E0L0_9ACTN</name>
<comment type="subcellular location">
    <subcellularLocation>
        <location evidence="1">Cell membrane</location>
        <topology evidence="1">Multi-pass membrane protein</topology>
    </subcellularLocation>
</comment>
<organism evidence="11 12">
    <name type="scientific">Streptomonospora salina</name>
    <dbReference type="NCBI Taxonomy" id="104205"/>
    <lineage>
        <taxon>Bacteria</taxon>
        <taxon>Bacillati</taxon>
        <taxon>Actinomycetota</taxon>
        <taxon>Actinomycetes</taxon>
        <taxon>Streptosporangiales</taxon>
        <taxon>Nocardiopsidaceae</taxon>
        <taxon>Streptomonospora</taxon>
    </lineage>
</organism>
<dbReference type="Pfam" id="PF00924">
    <property type="entry name" value="MS_channel_2nd"/>
    <property type="match status" value="1"/>
</dbReference>
<dbReference type="SUPFAM" id="SSF82689">
    <property type="entry name" value="Mechanosensitive channel protein MscS (YggB), C-terminal domain"/>
    <property type="match status" value="1"/>
</dbReference>
<evidence type="ECO:0000256" key="7">
    <source>
        <dbReference type="SAM" id="Phobius"/>
    </source>
</evidence>
<feature type="domain" description="Mechanosensitive ion channel MscS C-terminal" evidence="9">
    <location>
        <begin position="229"/>
        <end position="315"/>
    </location>
</feature>
<dbReference type="GO" id="GO:0008381">
    <property type="term" value="F:mechanosensitive monoatomic ion channel activity"/>
    <property type="evidence" value="ECO:0007669"/>
    <property type="project" value="InterPro"/>
</dbReference>
<dbReference type="InterPro" id="IPR049278">
    <property type="entry name" value="MS_channel_C"/>
</dbReference>
<feature type="transmembrane region" description="Helical" evidence="7">
    <location>
        <begin position="112"/>
        <end position="132"/>
    </location>
</feature>
<dbReference type="RefSeq" id="WP_184633577.1">
    <property type="nucleotide sequence ID" value="NZ_BAABKT010000004.1"/>
</dbReference>
<dbReference type="Gene3D" id="1.10.287.1260">
    <property type="match status" value="1"/>
</dbReference>
<evidence type="ECO:0000256" key="5">
    <source>
        <dbReference type="ARBA" id="ARBA00022989"/>
    </source>
</evidence>
<dbReference type="InterPro" id="IPR049142">
    <property type="entry name" value="MS_channel_1st"/>
</dbReference>
<dbReference type="InterPro" id="IPR011066">
    <property type="entry name" value="MscS_channel_C_sf"/>
</dbReference>
<evidence type="ECO:0000256" key="6">
    <source>
        <dbReference type="ARBA" id="ARBA00023136"/>
    </source>
</evidence>
<comment type="similarity">
    <text evidence="2">Belongs to the MscS (TC 1.A.23) family.</text>
</comment>